<gene>
    <name evidence="1" type="ORF">SMAX5B_008149</name>
</gene>
<name>A0A2U9CT62_SCOMX</name>
<proteinExistence type="predicted"/>
<keyword evidence="2" id="KW-1185">Reference proteome</keyword>
<dbReference type="Proteomes" id="UP000246464">
    <property type="component" value="Chromosome 20"/>
</dbReference>
<accession>A0A2U9CT62</accession>
<protein>
    <submittedName>
        <fullName evidence="1">Uncharacterized protein</fullName>
    </submittedName>
</protein>
<reference evidence="1 2" key="1">
    <citation type="submission" date="2017-12" db="EMBL/GenBank/DDBJ databases">
        <title>Integrating genomic resources of turbot (Scophthalmus maximus) in depth evaluation of genetic and physical mapping variation across individuals.</title>
        <authorList>
            <person name="Martinez P."/>
        </authorList>
    </citation>
    <scope>NUCLEOTIDE SEQUENCE [LARGE SCALE GENOMIC DNA]</scope>
</reference>
<dbReference type="EMBL" id="CP026262">
    <property type="protein sequence ID" value="AWP19798.1"/>
    <property type="molecule type" value="Genomic_DNA"/>
</dbReference>
<organism evidence="1 2">
    <name type="scientific">Scophthalmus maximus</name>
    <name type="common">Turbot</name>
    <name type="synonym">Psetta maxima</name>
    <dbReference type="NCBI Taxonomy" id="52904"/>
    <lineage>
        <taxon>Eukaryota</taxon>
        <taxon>Metazoa</taxon>
        <taxon>Chordata</taxon>
        <taxon>Craniata</taxon>
        <taxon>Vertebrata</taxon>
        <taxon>Euteleostomi</taxon>
        <taxon>Actinopterygii</taxon>
        <taxon>Neopterygii</taxon>
        <taxon>Teleostei</taxon>
        <taxon>Neoteleostei</taxon>
        <taxon>Acanthomorphata</taxon>
        <taxon>Carangaria</taxon>
        <taxon>Pleuronectiformes</taxon>
        <taxon>Pleuronectoidei</taxon>
        <taxon>Scophthalmidae</taxon>
        <taxon>Scophthalmus</taxon>
    </lineage>
</organism>
<dbReference type="AlphaFoldDB" id="A0A2U9CT62"/>
<evidence type="ECO:0000313" key="1">
    <source>
        <dbReference type="EMBL" id="AWP19798.1"/>
    </source>
</evidence>
<sequence>MDDAFPLTFVSHSILGQGQLVGKNHANVTVRINIQQYSWCYIGKHSLQTPHRGSPLPAPSPGLIARGQTDSCSFFGLGTTVVLQSQSPSGEDGVSLDWSRGSRWGTYSCTPADKGMAIADALHDDSDKLLPNIQPQEACTRHSHQYQLSYE</sequence>
<evidence type="ECO:0000313" key="2">
    <source>
        <dbReference type="Proteomes" id="UP000246464"/>
    </source>
</evidence>